<feature type="chain" id="PRO_5023000863" evidence="1">
    <location>
        <begin position="21"/>
        <end position="212"/>
    </location>
</feature>
<name>A0A5B7YHI2_9ALTE</name>
<proteinExistence type="predicted"/>
<gene>
    <name evidence="2" type="ORF">FBQ74_17340</name>
</gene>
<dbReference type="RefSeq" id="WP_139758039.1">
    <property type="nucleotide sequence ID" value="NZ_CP039853.1"/>
</dbReference>
<reference evidence="2 3" key="1">
    <citation type="submission" date="2019-04" db="EMBL/GenBank/DDBJ databases">
        <title>Salinimonas iocasae sp. nov., a halophilic bacterium isolated from the outer tube casing of tubeworms in Okinawa Trough.</title>
        <authorList>
            <person name="Zhang H."/>
            <person name="Wang H."/>
            <person name="Li C."/>
        </authorList>
    </citation>
    <scope>NUCLEOTIDE SEQUENCE [LARGE SCALE GENOMIC DNA]</scope>
    <source>
        <strain evidence="2 3">KX18D6</strain>
        <plasmid evidence="2 3">plas12</plasmid>
    </source>
</reference>
<accession>A0A5B7YHI2</accession>
<keyword evidence="1" id="KW-0732">Signal</keyword>
<dbReference type="Proteomes" id="UP000304912">
    <property type="component" value="Plasmid plas12"/>
</dbReference>
<evidence type="ECO:0000313" key="2">
    <source>
        <dbReference type="EMBL" id="QCZ95312.1"/>
    </source>
</evidence>
<keyword evidence="2" id="KW-0614">Plasmid</keyword>
<dbReference type="AlphaFoldDB" id="A0A5B7YHI2"/>
<protein>
    <submittedName>
        <fullName evidence="2">Uncharacterized protein</fullName>
    </submittedName>
</protein>
<keyword evidence="3" id="KW-1185">Reference proteome</keyword>
<feature type="signal peptide" evidence="1">
    <location>
        <begin position="1"/>
        <end position="20"/>
    </location>
</feature>
<organism evidence="2 3">
    <name type="scientific">Salinimonas iocasae</name>
    <dbReference type="NCBI Taxonomy" id="2572577"/>
    <lineage>
        <taxon>Bacteria</taxon>
        <taxon>Pseudomonadati</taxon>
        <taxon>Pseudomonadota</taxon>
        <taxon>Gammaproteobacteria</taxon>
        <taxon>Alteromonadales</taxon>
        <taxon>Alteromonadaceae</taxon>
        <taxon>Alteromonas/Salinimonas group</taxon>
        <taxon>Salinimonas</taxon>
    </lineage>
</organism>
<dbReference type="PROSITE" id="PS51257">
    <property type="entry name" value="PROKAR_LIPOPROTEIN"/>
    <property type="match status" value="1"/>
</dbReference>
<sequence length="212" mass="23700">MKLKLIAIAGVISFSACADAGAEQDYVEQCKSEMYASLVSQPSDQVVGQRNSLVDHASITNDKAETSTQTSLNKQVYKVDNLSAANHPEATYKPDPQLWCENRTEDERALVDNEHRFYGFMLKKGTLVENVEALIDEFYPNNQGLVSKVGRHVVPADMCILKSNKKAVIQKIVEAYEVDRRAVAYGQFANDIHVLFYEGDAEFHRYFAGVGK</sequence>
<dbReference type="KEGG" id="salk:FBQ74_17340"/>
<dbReference type="OrthoDB" id="6381549at2"/>
<evidence type="ECO:0000313" key="3">
    <source>
        <dbReference type="Proteomes" id="UP000304912"/>
    </source>
</evidence>
<geneLocation type="plasmid" evidence="2 3">
    <name>plas12</name>
</geneLocation>
<dbReference type="EMBL" id="CP039853">
    <property type="protein sequence ID" value="QCZ95312.1"/>
    <property type="molecule type" value="Genomic_DNA"/>
</dbReference>
<evidence type="ECO:0000256" key="1">
    <source>
        <dbReference type="SAM" id="SignalP"/>
    </source>
</evidence>